<dbReference type="EMBL" id="BBPI01000018">
    <property type="protein sequence ID" value="GAM00083.1"/>
    <property type="molecule type" value="Genomic_DNA"/>
</dbReference>
<name>A0A0A1W400_9SPHN</name>
<evidence type="ECO:0000313" key="2">
    <source>
        <dbReference type="Proteomes" id="UP000032305"/>
    </source>
</evidence>
<organism evidence="1 2">
    <name type="scientific">Sphingomonas parapaucimobilis NBRC 15100</name>
    <dbReference type="NCBI Taxonomy" id="1219049"/>
    <lineage>
        <taxon>Bacteria</taxon>
        <taxon>Pseudomonadati</taxon>
        <taxon>Pseudomonadota</taxon>
        <taxon>Alphaproteobacteria</taxon>
        <taxon>Sphingomonadales</taxon>
        <taxon>Sphingomonadaceae</taxon>
        <taxon>Sphingomonas</taxon>
    </lineage>
</organism>
<evidence type="ECO:0008006" key="3">
    <source>
        <dbReference type="Google" id="ProtNLM"/>
    </source>
</evidence>
<reference evidence="1 2" key="1">
    <citation type="submission" date="2014-11" db="EMBL/GenBank/DDBJ databases">
        <title>Whole genome shotgun sequence of Sphingomonas parapaucimobilis NBRC 15100.</title>
        <authorList>
            <person name="Katano-Makiyama Y."/>
            <person name="Hosoyama A."/>
            <person name="Hashimoto M."/>
            <person name="Hosoyama Y."/>
            <person name="Noguchi M."/>
            <person name="Numata M."/>
            <person name="Tsuchikane K."/>
            <person name="Hirakata S."/>
            <person name="Uohara A."/>
            <person name="Shimodaira J."/>
            <person name="Ohji S."/>
            <person name="Ichikawa N."/>
            <person name="Kimura A."/>
            <person name="Yamazoe A."/>
            <person name="Fujita N."/>
        </authorList>
    </citation>
    <scope>NUCLEOTIDE SEQUENCE [LARGE SCALE GENOMIC DNA]</scope>
    <source>
        <strain evidence="1 2">NBRC 15100</strain>
    </source>
</reference>
<dbReference type="eggNOG" id="ENOG5032R3X">
    <property type="taxonomic scope" value="Bacteria"/>
</dbReference>
<accession>A0A0A1W400</accession>
<gene>
    <name evidence="1" type="ORF">SP5_018_01130</name>
</gene>
<dbReference type="OrthoDB" id="8419030at2"/>
<evidence type="ECO:0000313" key="1">
    <source>
        <dbReference type="EMBL" id="GAM00083.1"/>
    </source>
</evidence>
<sequence>MTAICYEIVTYRTNDADQADRVRDYARALLVRQPGFIAWTPFKGVDDANERVDLVAWTDHHSARVAAQMVGNAPEFADFRGSVATVASMAHYIALSLDPQPVVAGSGIELGRFKLKPGVEESAMRAAYTAMVSDHLGHQPGWRRQHLVKLQDGTFVDLAFASDRDRAEAICASWVGNADCDRFLSMIEPVSMEFGTIV</sequence>
<keyword evidence="2" id="KW-1185">Reference proteome</keyword>
<protein>
    <recommendedName>
        <fullName evidence="3">ABM domain-containing protein</fullName>
    </recommendedName>
</protein>
<dbReference type="Proteomes" id="UP000032305">
    <property type="component" value="Unassembled WGS sequence"/>
</dbReference>
<proteinExistence type="predicted"/>
<comment type="caution">
    <text evidence="1">The sequence shown here is derived from an EMBL/GenBank/DDBJ whole genome shotgun (WGS) entry which is preliminary data.</text>
</comment>
<dbReference type="AlphaFoldDB" id="A0A0A1W400"/>
<dbReference type="RefSeq" id="WP_042484292.1">
    <property type="nucleotide sequence ID" value="NZ_BBPI01000018.1"/>
</dbReference>